<accession>A0AA36D2R0</accession>
<evidence type="ECO:0000313" key="6">
    <source>
        <dbReference type="EMBL" id="CAJ0579973.1"/>
    </source>
</evidence>
<comment type="similarity">
    <text evidence="2">Belongs to the TSR2 family.</text>
</comment>
<dbReference type="GO" id="GO:0006364">
    <property type="term" value="P:rRNA processing"/>
    <property type="evidence" value="ECO:0007669"/>
    <property type="project" value="UniProtKB-KW"/>
</dbReference>
<keyword evidence="4" id="KW-0698">rRNA processing</keyword>
<dbReference type="Proteomes" id="UP001177023">
    <property type="component" value="Unassembled WGS sequence"/>
</dbReference>
<dbReference type="Pfam" id="PF10273">
    <property type="entry name" value="WGG"/>
    <property type="match status" value="1"/>
</dbReference>
<evidence type="ECO:0000256" key="1">
    <source>
        <dbReference type="ARBA" id="ARBA00002210"/>
    </source>
</evidence>
<gene>
    <name evidence="6" type="ORF">MSPICULIGERA_LOCUS18176</name>
</gene>
<feature type="compositionally biased region" description="Low complexity" evidence="5">
    <location>
        <begin position="162"/>
        <end position="173"/>
    </location>
</feature>
<reference evidence="6" key="1">
    <citation type="submission" date="2023-06" db="EMBL/GenBank/DDBJ databases">
        <authorList>
            <person name="Delattre M."/>
        </authorList>
    </citation>
    <scope>NUCLEOTIDE SEQUENCE</scope>
    <source>
        <strain evidence="6">AF72</strain>
    </source>
</reference>
<feature type="non-terminal residue" evidence="6">
    <location>
        <position position="1"/>
    </location>
</feature>
<feature type="compositionally biased region" description="Basic and acidic residues" evidence="5">
    <location>
        <begin position="175"/>
        <end position="185"/>
    </location>
</feature>
<feature type="compositionally biased region" description="Acidic residues" evidence="5">
    <location>
        <begin position="143"/>
        <end position="161"/>
    </location>
</feature>
<feature type="region of interest" description="Disordered" evidence="5">
    <location>
        <begin position="126"/>
        <end position="197"/>
    </location>
</feature>
<proteinExistence type="inferred from homology"/>
<evidence type="ECO:0000256" key="2">
    <source>
        <dbReference type="ARBA" id="ARBA00006524"/>
    </source>
</evidence>
<evidence type="ECO:0000256" key="3">
    <source>
        <dbReference type="ARBA" id="ARBA00017551"/>
    </source>
</evidence>
<dbReference type="AlphaFoldDB" id="A0AA36D2R0"/>
<evidence type="ECO:0000256" key="4">
    <source>
        <dbReference type="ARBA" id="ARBA00022552"/>
    </source>
</evidence>
<protein>
    <recommendedName>
        <fullName evidence="3">Pre-rRNA-processing protein TSR2 homolog</fullName>
    </recommendedName>
</protein>
<evidence type="ECO:0000313" key="7">
    <source>
        <dbReference type="Proteomes" id="UP001177023"/>
    </source>
</evidence>
<dbReference type="InterPro" id="IPR019398">
    <property type="entry name" value="Pre-rRNA_process_TSR2"/>
</dbReference>
<sequence>MDCSTSSSSTFPADEWNEIVVKVLNVWSGYQLGVHIEAGGPETRTKHEWFANVLAEHIRETKGLKADSLEEWMESILYSDFDLVLEDDSTYPTARLLLELYGYLKNNNRASLQKLLATLPSEESIRSAQQAARAEGGDGESTSGDDDDDEGLPEEDEEMMDDGQAAQNGQQAARPPRERQPKTVTDDDGWTTIVKRN</sequence>
<dbReference type="PANTHER" id="PTHR21250">
    <property type="entry name" value="PRE-RRNA-PROCESSING PROTEIN TSR2 HOMOLOG"/>
    <property type="match status" value="1"/>
</dbReference>
<dbReference type="EMBL" id="CATQJA010002657">
    <property type="protein sequence ID" value="CAJ0579973.1"/>
    <property type="molecule type" value="Genomic_DNA"/>
</dbReference>
<evidence type="ECO:0000256" key="5">
    <source>
        <dbReference type="SAM" id="MobiDB-lite"/>
    </source>
</evidence>
<comment type="caution">
    <text evidence="6">The sequence shown here is derived from an EMBL/GenBank/DDBJ whole genome shotgun (WGS) entry which is preliminary data.</text>
</comment>
<organism evidence="6 7">
    <name type="scientific">Mesorhabditis spiculigera</name>
    <dbReference type="NCBI Taxonomy" id="96644"/>
    <lineage>
        <taxon>Eukaryota</taxon>
        <taxon>Metazoa</taxon>
        <taxon>Ecdysozoa</taxon>
        <taxon>Nematoda</taxon>
        <taxon>Chromadorea</taxon>
        <taxon>Rhabditida</taxon>
        <taxon>Rhabditina</taxon>
        <taxon>Rhabditomorpha</taxon>
        <taxon>Rhabditoidea</taxon>
        <taxon>Rhabditidae</taxon>
        <taxon>Mesorhabditinae</taxon>
        <taxon>Mesorhabditis</taxon>
    </lineage>
</organism>
<name>A0AA36D2R0_9BILA</name>
<comment type="function">
    <text evidence="1">May be involved in 20S pre-rRNA processing.</text>
</comment>
<keyword evidence="7" id="KW-1185">Reference proteome</keyword>